<evidence type="ECO:0000256" key="5">
    <source>
        <dbReference type="ARBA" id="ARBA00023065"/>
    </source>
</evidence>
<dbReference type="EMBL" id="PFBU01000023">
    <property type="protein sequence ID" value="PIR78502.1"/>
    <property type="molecule type" value="Genomic_DNA"/>
</dbReference>
<evidence type="ECO:0000256" key="2">
    <source>
        <dbReference type="ARBA" id="ARBA00022475"/>
    </source>
</evidence>
<name>A0A2H0U107_9BACT</name>
<dbReference type="HAMAP" id="MF_01521">
    <property type="entry name" value="MntP_pump"/>
    <property type="match status" value="1"/>
</dbReference>
<feature type="transmembrane region" description="Helical" evidence="8">
    <location>
        <begin position="128"/>
        <end position="148"/>
    </location>
</feature>
<protein>
    <recommendedName>
        <fullName evidence="8">Putative manganese efflux pump MntP</fullName>
    </recommendedName>
</protein>
<evidence type="ECO:0000313" key="11">
    <source>
        <dbReference type="Proteomes" id="UP000230852"/>
    </source>
</evidence>
<dbReference type="InterPro" id="IPR003810">
    <property type="entry name" value="Mntp/YtaF"/>
</dbReference>
<comment type="function">
    <text evidence="8">Probably functions as a manganese efflux pump.</text>
</comment>
<feature type="transmembrane region" description="Helical" evidence="8">
    <location>
        <begin position="37"/>
        <end position="63"/>
    </location>
</feature>
<dbReference type="InterPro" id="IPR001849">
    <property type="entry name" value="PH_domain"/>
</dbReference>
<feature type="transmembrane region" description="Helical" evidence="8">
    <location>
        <begin position="69"/>
        <end position="89"/>
    </location>
</feature>
<evidence type="ECO:0000313" key="10">
    <source>
        <dbReference type="EMBL" id="PIR78502.1"/>
    </source>
</evidence>
<keyword evidence="4 8" id="KW-1133">Transmembrane helix</keyword>
<evidence type="ECO:0000256" key="3">
    <source>
        <dbReference type="ARBA" id="ARBA00022692"/>
    </source>
</evidence>
<accession>A0A2H0U107</accession>
<evidence type="ECO:0000256" key="8">
    <source>
        <dbReference type="HAMAP-Rule" id="MF_01521"/>
    </source>
</evidence>
<evidence type="ECO:0000256" key="7">
    <source>
        <dbReference type="ARBA" id="ARBA00023211"/>
    </source>
</evidence>
<keyword evidence="7 8" id="KW-0464">Manganese</keyword>
<keyword evidence="5 8" id="KW-0406">Ion transport</keyword>
<dbReference type="GO" id="GO:0005384">
    <property type="term" value="F:manganese ion transmembrane transporter activity"/>
    <property type="evidence" value="ECO:0007669"/>
    <property type="project" value="UniProtKB-UniRule"/>
</dbReference>
<dbReference type="PANTHER" id="PTHR35529">
    <property type="entry name" value="MANGANESE EFFLUX PUMP MNTP-RELATED"/>
    <property type="match status" value="1"/>
</dbReference>
<dbReference type="GO" id="GO:0005886">
    <property type="term" value="C:plasma membrane"/>
    <property type="evidence" value="ECO:0007669"/>
    <property type="project" value="UniProtKB-SubCell"/>
</dbReference>
<keyword evidence="3 8" id="KW-0812">Transmembrane</keyword>
<keyword evidence="1 8" id="KW-0813">Transport</keyword>
<dbReference type="Pfam" id="PF02659">
    <property type="entry name" value="Mntp"/>
    <property type="match status" value="1"/>
</dbReference>
<feature type="transmembrane region" description="Helical" evidence="8">
    <location>
        <begin position="6"/>
        <end position="25"/>
    </location>
</feature>
<evidence type="ECO:0000259" key="9">
    <source>
        <dbReference type="PROSITE" id="PS50003"/>
    </source>
</evidence>
<dbReference type="InterPro" id="IPR022929">
    <property type="entry name" value="Put_MntP"/>
</dbReference>
<evidence type="ECO:0000256" key="6">
    <source>
        <dbReference type="ARBA" id="ARBA00023136"/>
    </source>
</evidence>
<dbReference type="PANTHER" id="PTHR35529:SF1">
    <property type="entry name" value="MANGANESE EFFLUX PUMP MNTP-RELATED"/>
    <property type="match status" value="1"/>
</dbReference>
<feature type="transmembrane region" description="Helical" evidence="8">
    <location>
        <begin position="101"/>
        <end position="122"/>
    </location>
</feature>
<dbReference type="Proteomes" id="UP000230852">
    <property type="component" value="Unassembled WGS sequence"/>
</dbReference>
<proteinExistence type="inferred from homology"/>
<sequence length="181" mass="20435">MFTIFLIAISLSVDSFVIAASLSIRQSKEFWINSLKISLSFAFFQSLMPFLGFILGQQFVFYIERFSGWLAFFLLLLVGIKFIVEAFNLEEKKSAKIDWKTLVTLGVVTSIDALVVGLSLAFLQINMWEALIIISITTFFISWLGCLLGKKLSKKFGKNMEIVAGLILILIGLKILFSHLF</sequence>
<evidence type="ECO:0000256" key="1">
    <source>
        <dbReference type="ARBA" id="ARBA00022448"/>
    </source>
</evidence>
<gene>
    <name evidence="8" type="primary">mntP</name>
    <name evidence="10" type="ORF">COU28_01270</name>
</gene>
<keyword evidence="6 8" id="KW-0472">Membrane</keyword>
<organism evidence="10 11">
    <name type="scientific">Candidatus Magasanikbacteria bacterium CG10_big_fil_rev_8_21_14_0_10_36_16</name>
    <dbReference type="NCBI Taxonomy" id="1974645"/>
    <lineage>
        <taxon>Bacteria</taxon>
        <taxon>Candidatus Magasanikiibacteriota</taxon>
    </lineage>
</organism>
<evidence type="ECO:0000256" key="4">
    <source>
        <dbReference type="ARBA" id="ARBA00022989"/>
    </source>
</evidence>
<dbReference type="PROSITE" id="PS50003">
    <property type="entry name" value="PH_DOMAIN"/>
    <property type="match status" value="1"/>
</dbReference>
<dbReference type="AlphaFoldDB" id="A0A2H0U107"/>
<comment type="subcellular location">
    <subcellularLocation>
        <location evidence="8">Cell membrane</location>
        <topology evidence="8">Multi-pass membrane protein</topology>
    </subcellularLocation>
</comment>
<comment type="caution">
    <text evidence="10">The sequence shown here is derived from an EMBL/GenBank/DDBJ whole genome shotgun (WGS) entry which is preliminary data.</text>
</comment>
<comment type="similarity">
    <text evidence="8">Belongs to the MntP (TC 9.B.29) family.</text>
</comment>
<feature type="transmembrane region" description="Helical" evidence="8">
    <location>
        <begin position="160"/>
        <end position="180"/>
    </location>
</feature>
<feature type="domain" description="PH" evidence="9">
    <location>
        <begin position="1"/>
        <end position="40"/>
    </location>
</feature>
<keyword evidence="2 8" id="KW-1003">Cell membrane</keyword>
<reference evidence="11" key="1">
    <citation type="submission" date="2017-09" db="EMBL/GenBank/DDBJ databases">
        <title>Depth-based differentiation of microbial function through sediment-hosted aquifers and enrichment of novel symbionts in the deep terrestrial subsurface.</title>
        <authorList>
            <person name="Probst A.J."/>
            <person name="Ladd B."/>
            <person name="Jarett J.K."/>
            <person name="Geller-Mcgrath D.E."/>
            <person name="Sieber C.M.K."/>
            <person name="Emerson J.B."/>
            <person name="Anantharaman K."/>
            <person name="Thomas B.C."/>
            <person name="Malmstrom R."/>
            <person name="Stieglmeier M."/>
            <person name="Klingl A."/>
            <person name="Woyke T."/>
            <person name="Ryan C.M."/>
            <person name="Banfield J.F."/>
        </authorList>
    </citation>
    <scope>NUCLEOTIDE SEQUENCE [LARGE SCALE GENOMIC DNA]</scope>
</reference>